<feature type="compositionally biased region" description="Basic and acidic residues" evidence="27">
    <location>
        <begin position="946"/>
        <end position="955"/>
    </location>
</feature>
<keyword evidence="13" id="KW-0378">Hydrolase</keyword>
<dbReference type="SUPFAM" id="SSF52540">
    <property type="entry name" value="P-loop containing nucleoside triphosphate hydrolases"/>
    <property type="match status" value="1"/>
</dbReference>
<dbReference type="Proteomes" id="UP000618051">
    <property type="component" value="Unassembled WGS sequence"/>
</dbReference>
<dbReference type="GO" id="GO:0005776">
    <property type="term" value="C:autophagosome"/>
    <property type="evidence" value="ECO:0007669"/>
    <property type="project" value="UniProtKB-SubCell"/>
</dbReference>
<dbReference type="EMBL" id="JADDUC010000026">
    <property type="protein sequence ID" value="KAG0123863.1"/>
    <property type="molecule type" value="Genomic_DNA"/>
</dbReference>
<dbReference type="InterPro" id="IPR050305">
    <property type="entry name" value="Small_GTPase_Rab"/>
</dbReference>
<keyword evidence="9" id="KW-0597">Phosphoprotein</keyword>
<keyword evidence="22" id="KW-0636">Prenylation</keyword>
<keyword evidence="23" id="KW-0968">Cytoplasmic vesicle</keyword>
<dbReference type="EMBL" id="JADDUC020000001">
    <property type="protein sequence ID" value="KAI1243297.1"/>
    <property type="molecule type" value="Genomic_DNA"/>
</dbReference>
<evidence type="ECO:0000256" key="12">
    <source>
        <dbReference type="ARBA" id="ARBA00022753"/>
    </source>
</evidence>
<sequence length="1336" mass="149385">MEPGSGLPQRRAGGGGLDLGAGSAAGSPALSGGQSRRRKQPPRPADFKLQVIIIGSRGVGKTSLMERFTDDTFCEACKSTVGVDFKIKTVELRGKKIRLQIWDTAGQERFNSITSAYYRSAKGIILVYDITKKETFDDLPKWMKMIDKYASEDAELLLVGNKLDCEVDREITRQQGEKFAQQITGMRFCEASAKDNFNVDEIFLKLVDDILKKMPLDVIRNELSNSILSLQPEPEIPPELPPPRPHSDKYEQEGKESICTTLHYNHLAVSRCTLLFEQILEKKKKKDTFSCVREYIYVYFCLDICRDGGREPKLLYFAFSGAGIHFVTFATLLARTLALNILNLIKIKKFDLDKLSFCNSVLFLLYESKPVYLCPCSTQQALVHLMMDYLNGLHNHRGSQDGKKKRKMSTDTSVLADHCSLEALVLHDGQNKRESILMSEHGKQKLQECQKLFGHFSVLRVHSHEFISAVCERQKETAPTKMDSFSLLVLAASHSGEMRTAGDCPLGVSEAPPVEESVRALFWYKEGSTEEISCGIYSLYMIRWSGVKLFFLPTLAKMYFRVLLQLIIPQGYCCVTDDYRVNIKTKIYIILVLRKEESWLVLATIFVVMRELSPKIDKDLQKIKFFPCWAGSLDAFSYRNKQLNNCFLSTISVIDVTLMSLREFFSVECVWEGRKNGWFLYGACIVTTPKKAQAIRRELAEHCASGTPAPLWQPQQAGLRPLDQDPRSCHMKISCTHGPTGQDSQEPPEHYCRLVNGKTHLEDDFFLPLKLWVESNRKQQRNLKKAKTKNVQKKNSRNEEEELQMCVTATTVAAALTPHGLLLFPTTTLPGSSHIPERQITRQWCLVVRCSDPSGSDYFYQCNVYASKVSKATYFSESPGESAREKGKEGSSGTLLRIMLPSPSQHFFPGEVEVGMAWVGSRSLLRISITEEVMPLGARLSSSLNEKGKNNKETNSRGSTCRAPAHTPGPFTWPSYLEMSKPPAPPWGWRTRALGTEDQAHSSTDGRKGGKPNPGPISSQHRAEGLGSDVSNTPGTPTAVASLQQVPVLNKDQDKINLGSCSISVVCEEKKYKFINIGKHTLFSSKRDNYSNSKRNTAHLGTPTCNRVVDFNLGSMTNPELEELGEEVAPCLGRVRISSPLGTTCCLQRNKLLPSKGARATFASQPEPDPRRFLICTQKGSAPAGITDSSQHLPSPVEISLGSPIGIAQQQRRRNTAKILQLASYHTNLPSAPSQAHAQGGLQGLHFFVIKCLILPAQHKGILMWLIIRLPLMSLWSVMHSDTKDILNVKHLAVETKYLVGEKNIREFLELPSSILTKEKNKNNNLKKTTRSTIAP</sequence>
<feature type="compositionally biased region" description="Low complexity" evidence="27">
    <location>
        <begin position="20"/>
        <end position="33"/>
    </location>
</feature>
<dbReference type="PRINTS" id="PR00449">
    <property type="entry name" value="RASTRNSFRMNG"/>
</dbReference>
<evidence type="ECO:0000256" key="6">
    <source>
        <dbReference type="ARBA" id="ARBA00006270"/>
    </source>
</evidence>
<keyword evidence="19" id="KW-0472">Membrane</keyword>
<keyword evidence="17" id="KW-0333">Golgi apparatus</keyword>
<feature type="region of interest" description="Disordered" evidence="27">
    <location>
        <begin position="997"/>
        <end position="1038"/>
    </location>
</feature>
<dbReference type="Pfam" id="PF00071">
    <property type="entry name" value="Ras"/>
    <property type="match status" value="1"/>
</dbReference>
<dbReference type="PANTHER" id="PTHR47980">
    <property type="entry name" value="LD44762P"/>
    <property type="match status" value="1"/>
</dbReference>
<dbReference type="GO" id="GO:0005765">
    <property type="term" value="C:lysosomal membrane"/>
    <property type="evidence" value="ECO:0007669"/>
    <property type="project" value="UniProtKB-SubCell"/>
</dbReference>
<evidence type="ECO:0000256" key="4">
    <source>
        <dbReference type="ARBA" id="ARBA00004419"/>
    </source>
</evidence>
<dbReference type="GO" id="GO:0000139">
    <property type="term" value="C:Golgi membrane"/>
    <property type="evidence" value="ECO:0007669"/>
    <property type="project" value="UniProtKB-SubCell"/>
</dbReference>
<evidence type="ECO:0000256" key="22">
    <source>
        <dbReference type="ARBA" id="ARBA00023289"/>
    </source>
</evidence>
<accession>A0A835NX46</accession>
<feature type="region of interest" description="Disordered" evidence="27">
    <location>
        <begin position="1"/>
        <end position="43"/>
    </location>
</feature>
<dbReference type="InterPro" id="IPR027417">
    <property type="entry name" value="P-loop_NTPase"/>
</dbReference>
<evidence type="ECO:0000256" key="26">
    <source>
        <dbReference type="SAM" id="Coils"/>
    </source>
</evidence>
<dbReference type="OrthoDB" id="8821495at2759"/>
<dbReference type="GO" id="GO:0006914">
    <property type="term" value="P:autophagy"/>
    <property type="evidence" value="ECO:0007669"/>
    <property type="project" value="UniProtKB-KW"/>
</dbReference>
<evidence type="ECO:0000256" key="24">
    <source>
        <dbReference type="ARBA" id="ARBA00047660"/>
    </source>
</evidence>
<keyword evidence="26" id="KW-0175">Coiled coil</keyword>
<evidence type="ECO:0000256" key="20">
    <source>
        <dbReference type="ARBA" id="ARBA00023228"/>
    </source>
</evidence>
<dbReference type="PROSITE" id="PS51417">
    <property type="entry name" value="ARF"/>
    <property type="match status" value="1"/>
</dbReference>
<evidence type="ECO:0000256" key="1">
    <source>
        <dbReference type="ARBA" id="ARBA00001946"/>
    </source>
</evidence>
<keyword evidence="16" id="KW-0072">Autophagy</keyword>
<evidence type="ECO:0000256" key="16">
    <source>
        <dbReference type="ARBA" id="ARBA00023006"/>
    </source>
</evidence>
<reference evidence="28" key="1">
    <citation type="submission" date="2020-10" db="EMBL/GenBank/DDBJ databases">
        <title>Feather gene expression reveals the developmental basis of iridescence in African starlings.</title>
        <authorList>
            <person name="Rubenstein D.R."/>
        </authorList>
    </citation>
    <scope>NUCLEOTIDE SEQUENCE</scope>
    <source>
        <strain evidence="28">SS15</strain>
        <tissue evidence="28">Liver</tissue>
    </source>
</reference>
<dbReference type="SMART" id="SM00176">
    <property type="entry name" value="RAN"/>
    <property type="match status" value="1"/>
</dbReference>
<evidence type="ECO:0000256" key="17">
    <source>
        <dbReference type="ARBA" id="ARBA00023034"/>
    </source>
</evidence>
<dbReference type="GO" id="GO:0005525">
    <property type="term" value="F:GTP binding"/>
    <property type="evidence" value="ECO:0007669"/>
    <property type="project" value="UniProtKB-KW"/>
</dbReference>
<keyword evidence="18" id="KW-0342">GTP-binding</keyword>
<evidence type="ECO:0000313" key="28">
    <source>
        <dbReference type="EMBL" id="KAG0123863.1"/>
    </source>
</evidence>
<evidence type="ECO:0000256" key="5">
    <source>
        <dbReference type="ARBA" id="ARBA00004523"/>
    </source>
</evidence>
<feature type="coiled-coil region" evidence="26">
    <location>
        <begin position="776"/>
        <end position="804"/>
    </location>
</feature>
<evidence type="ECO:0000256" key="15">
    <source>
        <dbReference type="ARBA" id="ARBA00022927"/>
    </source>
</evidence>
<dbReference type="InterPro" id="IPR005225">
    <property type="entry name" value="Small_GTP-bd"/>
</dbReference>
<protein>
    <recommendedName>
        <fullName evidence="25">Ras-related protein Rab-12</fullName>
        <ecNumber evidence="7">3.6.5.2</ecNumber>
    </recommendedName>
</protein>
<evidence type="ECO:0000256" key="23">
    <source>
        <dbReference type="ARBA" id="ARBA00023329"/>
    </source>
</evidence>
<dbReference type="NCBIfam" id="TIGR00231">
    <property type="entry name" value="small_GTP"/>
    <property type="match status" value="1"/>
</dbReference>
<evidence type="ECO:0000256" key="21">
    <source>
        <dbReference type="ARBA" id="ARBA00023288"/>
    </source>
</evidence>
<dbReference type="SMART" id="SM00173">
    <property type="entry name" value="RAS"/>
    <property type="match status" value="1"/>
</dbReference>
<gene>
    <name evidence="29" type="ORF">IHE44_0000889</name>
    <name evidence="28" type="ORF">IHE44_007011</name>
</gene>
<reference evidence="29 30" key="2">
    <citation type="journal article" date="2021" name="J. Hered.">
        <title>Feather Gene Expression Elucidates the Developmental Basis of Plumage Iridescence in African Starlings.</title>
        <authorList>
            <person name="Rubenstein D.R."/>
            <person name="Corvelo A."/>
            <person name="MacManes M.D."/>
            <person name="Maia R."/>
            <person name="Narzisi G."/>
            <person name="Rousaki A."/>
            <person name="Vandenabeele P."/>
            <person name="Shawkey M.D."/>
            <person name="Solomon J."/>
        </authorList>
    </citation>
    <scope>NUCLEOTIDE SEQUENCE [LARGE SCALE GENOMIC DNA]</scope>
    <source>
        <strain evidence="29">SS15</strain>
    </source>
</reference>
<keyword evidence="10" id="KW-0479">Metal-binding</keyword>
<evidence type="ECO:0000313" key="29">
    <source>
        <dbReference type="EMBL" id="KAI1243297.1"/>
    </source>
</evidence>
<dbReference type="FunFam" id="3.40.50.300:FF:000568">
    <property type="entry name" value="Putative Ras-related protein Rab-12"/>
    <property type="match status" value="1"/>
</dbReference>
<evidence type="ECO:0000256" key="27">
    <source>
        <dbReference type="SAM" id="MobiDB-lite"/>
    </source>
</evidence>
<reference evidence="29" key="3">
    <citation type="submission" date="2022-01" db="EMBL/GenBank/DDBJ databases">
        <authorList>
            <person name="Rubenstein D.R."/>
        </authorList>
    </citation>
    <scope>NUCLEOTIDE SEQUENCE</scope>
    <source>
        <strain evidence="29">SS15</strain>
        <tissue evidence="29">Liver</tissue>
    </source>
</reference>
<dbReference type="GO" id="GO:0032482">
    <property type="term" value="P:Rab protein signal transduction"/>
    <property type="evidence" value="ECO:0007669"/>
    <property type="project" value="InterPro"/>
</dbReference>
<keyword evidence="11" id="KW-0547">Nucleotide-binding</keyword>
<dbReference type="GO" id="GO:0046872">
    <property type="term" value="F:metal ion binding"/>
    <property type="evidence" value="ECO:0007669"/>
    <property type="project" value="UniProtKB-KW"/>
</dbReference>
<feature type="compositionally biased region" description="Polar residues" evidence="27">
    <location>
        <begin position="1029"/>
        <end position="1038"/>
    </location>
</feature>
<evidence type="ECO:0000256" key="25">
    <source>
        <dbReference type="ARBA" id="ARBA00067813"/>
    </source>
</evidence>
<name>A0A835NX46_9PASS</name>
<evidence type="ECO:0000256" key="9">
    <source>
        <dbReference type="ARBA" id="ARBA00022553"/>
    </source>
</evidence>
<comment type="caution">
    <text evidence="28">The sequence shown here is derived from an EMBL/GenBank/DDBJ whole genome shotgun (WGS) entry which is preliminary data.</text>
</comment>
<dbReference type="PROSITE" id="PS51421">
    <property type="entry name" value="RAS"/>
    <property type="match status" value="1"/>
</dbReference>
<dbReference type="InterPro" id="IPR041830">
    <property type="entry name" value="Rab12"/>
</dbReference>
<evidence type="ECO:0000256" key="18">
    <source>
        <dbReference type="ARBA" id="ARBA00023134"/>
    </source>
</evidence>
<organism evidence="28">
    <name type="scientific">Lamprotornis superbus</name>
    <dbReference type="NCBI Taxonomy" id="245042"/>
    <lineage>
        <taxon>Eukaryota</taxon>
        <taxon>Metazoa</taxon>
        <taxon>Chordata</taxon>
        <taxon>Craniata</taxon>
        <taxon>Vertebrata</taxon>
        <taxon>Euteleostomi</taxon>
        <taxon>Archelosauria</taxon>
        <taxon>Archosauria</taxon>
        <taxon>Dinosauria</taxon>
        <taxon>Saurischia</taxon>
        <taxon>Theropoda</taxon>
        <taxon>Coelurosauria</taxon>
        <taxon>Aves</taxon>
        <taxon>Neognathae</taxon>
        <taxon>Neoaves</taxon>
        <taxon>Telluraves</taxon>
        <taxon>Australaves</taxon>
        <taxon>Passeriformes</taxon>
        <taxon>Sturnidae</taxon>
        <taxon>Lamprotornis</taxon>
    </lineage>
</organism>
<evidence type="ECO:0000256" key="11">
    <source>
        <dbReference type="ARBA" id="ARBA00022741"/>
    </source>
</evidence>
<evidence type="ECO:0000256" key="2">
    <source>
        <dbReference type="ARBA" id="ARBA00004122"/>
    </source>
</evidence>
<feature type="region of interest" description="Disordered" evidence="27">
    <location>
        <begin position="231"/>
        <end position="252"/>
    </location>
</feature>
<dbReference type="SMART" id="SM00174">
    <property type="entry name" value="RHO"/>
    <property type="match status" value="1"/>
</dbReference>
<dbReference type="GO" id="GO:0015031">
    <property type="term" value="P:protein transport"/>
    <property type="evidence" value="ECO:0007669"/>
    <property type="project" value="UniProtKB-KW"/>
</dbReference>
<evidence type="ECO:0000313" key="30">
    <source>
        <dbReference type="Proteomes" id="UP000618051"/>
    </source>
</evidence>
<dbReference type="Gene3D" id="3.40.50.300">
    <property type="entry name" value="P-loop containing nucleotide triphosphate hydrolases"/>
    <property type="match status" value="1"/>
</dbReference>
<dbReference type="InterPro" id="IPR001806">
    <property type="entry name" value="Small_GTPase"/>
</dbReference>
<keyword evidence="21" id="KW-0449">Lipoprotein</keyword>
<feature type="compositionally biased region" description="Pro residues" evidence="27">
    <location>
        <begin position="234"/>
        <end position="244"/>
    </location>
</feature>
<keyword evidence="8" id="KW-0813">Transport</keyword>
<feature type="compositionally biased region" description="Basic and acidic residues" evidence="27">
    <location>
        <begin position="998"/>
        <end position="1008"/>
    </location>
</feature>
<dbReference type="CDD" id="cd04120">
    <property type="entry name" value="Rab12"/>
    <property type="match status" value="1"/>
</dbReference>
<evidence type="ECO:0000256" key="19">
    <source>
        <dbReference type="ARBA" id="ARBA00023136"/>
    </source>
</evidence>
<evidence type="ECO:0000256" key="3">
    <source>
        <dbReference type="ARBA" id="ARBA00004394"/>
    </source>
</evidence>
<keyword evidence="20" id="KW-0458">Lysosome</keyword>
<evidence type="ECO:0000256" key="8">
    <source>
        <dbReference type="ARBA" id="ARBA00022448"/>
    </source>
</evidence>
<dbReference type="PROSITE" id="PS51420">
    <property type="entry name" value="RHO"/>
    <property type="match status" value="1"/>
</dbReference>
<dbReference type="SMART" id="SM00175">
    <property type="entry name" value="RAB"/>
    <property type="match status" value="1"/>
</dbReference>
<keyword evidence="14" id="KW-0460">Magnesium</keyword>
<dbReference type="GO" id="GO:0003925">
    <property type="term" value="F:G protein activity"/>
    <property type="evidence" value="ECO:0007669"/>
    <property type="project" value="UniProtKB-EC"/>
</dbReference>
<evidence type="ECO:0000256" key="13">
    <source>
        <dbReference type="ARBA" id="ARBA00022801"/>
    </source>
</evidence>
<keyword evidence="30" id="KW-1185">Reference proteome</keyword>
<feature type="region of interest" description="Disordered" evidence="27">
    <location>
        <begin position="940"/>
        <end position="978"/>
    </location>
</feature>
<comment type="similarity">
    <text evidence="6">Belongs to the small GTPase superfamily. Rab family.</text>
</comment>
<dbReference type="EC" id="3.6.5.2" evidence="7"/>
<evidence type="ECO:0000256" key="14">
    <source>
        <dbReference type="ARBA" id="ARBA00022842"/>
    </source>
</evidence>
<proteinExistence type="inferred from homology"/>
<comment type="subcellular location">
    <subcellularLocation>
        <location evidence="4">Cytoplasmic vesicle</location>
        <location evidence="4">Autophagosome</location>
    </subcellularLocation>
    <subcellularLocation>
        <location evidence="3">Golgi apparatus membrane</location>
    </subcellularLocation>
    <subcellularLocation>
        <location evidence="2">Lysosome membrane</location>
        <topology evidence="2">Lipid-anchor</topology>
        <orientation evidence="2">Cytoplasmic side</orientation>
    </subcellularLocation>
    <subcellularLocation>
        <location evidence="5">Recycling endosome membrane</location>
        <topology evidence="5">Lipid-anchor</topology>
        <orientation evidence="5">Cytoplasmic side</orientation>
    </subcellularLocation>
</comment>
<dbReference type="GO" id="GO:0055038">
    <property type="term" value="C:recycling endosome membrane"/>
    <property type="evidence" value="ECO:0007669"/>
    <property type="project" value="UniProtKB-SubCell"/>
</dbReference>
<comment type="cofactor">
    <cofactor evidence="1">
        <name>Mg(2+)</name>
        <dbReference type="ChEBI" id="CHEBI:18420"/>
    </cofactor>
</comment>
<evidence type="ECO:0000256" key="7">
    <source>
        <dbReference type="ARBA" id="ARBA00011984"/>
    </source>
</evidence>
<dbReference type="PROSITE" id="PS51419">
    <property type="entry name" value="RAB"/>
    <property type="match status" value="1"/>
</dbReference>
<keyword evidence="15" id="KW-0653">Protein transport</keyword>
<evidence type="ECO:0000256" key="10">
    <source>
        <dbReference type="ARBA" id="ARBA00022723"/>
    </source>
</evidence>
<comment type="catalytic activity">
    <reaction evidence="24">
        <text>GTP + H2O = GDP + phosphate + H(+)</text>
        <dbReference type="Rhea" id="RHEA:19669"/>
        <dbReference type="ChEBI" id="CHEBI:15377"/>
        <dbReference type="ChEBI" id="CHEBI:15378"/>
        <dbReference type="ChEBI" id="CHEBI:37565"/>
        <dbReference type="ChEBI" id="CHEBI:43474"/>
        <dbReference type="ChEBI" id="CHEBI:58189"/>
        <dbReference type="EC" id="3.6.5.2"/>
    </reaction>
    <physiologicalReaction direction="left-to-right" evidence="24">
        <dbReference type="Rhea" id="RHEA:19670"/>
    </physiologicalReaction>
</comment>
<keyword evidence="12" id="KW-0967">Endosome</keyword>